<dbReference type="NCBIfam" id="TIGR01729">
    <property type="entry name" value="taurine_ABC_bnd"/>
    <property type="match status" value="1"/>
</dbReference>
<dbReference type="PANTHER" id="PTHR30024:SF47">
    <property type="entry name" value="TAURINE-BINDING PERIPLASMIC PROTEIN"/>
    <property type="match status" value="1"/>
</dbReference>
<organism evidence="6 7">
    <name type="scientific">Shinella kummerowiae</name>
    <dbReference type="NCBI Taxonomy" id="417745"/>
    <lineage>
        <taxon>Bacteria</taxon>
        <taxon>Pseudomonadati</taxon>
        <taxon>Pseudomonadota</taxon>
        <taxon>Alphaproteobacteria</taxon>
        <taxon>Hyphomicrobiales</taxon>
        <taxon>Rhizobiaceae</taxon>
        <taxon>Shinella</taxon>
    </lineage>
</organism>
<gene>
    <name evidence="6" type="primary">tauA</name>
    <name evidence="6" type="ORF">GR138_25805</name>
</gene>
<dbReference type="OrthoDB" id="6788250at2"/>
<dbReference type="EMBL" id="WUMK01000011">
    <property type="protein sequence ID" value="MXN48626.1"/>
    <property type="molecule type" value="Genomic_DNA"/>
</dbReference>
<dbReference type="RefSeq" id="WP_160862119.1">
    <property type="nucleotide sequence ID" value="NZ_WUMK01000011.1"/>
</dbReference>
<dbReference type="Pfam" id="PF09084">
    <property type="entry name" value="NMT1"/>
    <property type="match status" value="1"/>
</dbReference>
<keyword evidence="7" id="KW-1185">Reference proteome</keyword>
<reference evidence="6 7" key="1">
    <citation type="submission" date="2019-12" db="EMBL/GenBank/DDBJ databases">
        <title>Shinella kummerowiae sp. nov., a symbiotic bacterium isolated from root nodules of the herbal legume Kummerowia stipulacea.</title>
        <authorList>
            <person name="Gao J."/>
        </authorList>
    </citation>
    <scope>NUCLEOTIDE SEQUENCE [LARGE SCALE GENOMIC DNA]</scope>
    <source>
        <strain evidence="6 7">CCBAU 25048</strain>
    </source>
</reference>
<dbReference type="InterPro" id="IPR001638">
    <property type="entry name" value="Solute-binding_3/MltF_N"/>
</dbReference>
<evidence type="ECO:0000256" key="2">
    <source>
        <dbReference type="ARBA" id="ARBA00010742"/>
    </source>
</evidence>
<dbReference type="PANTHER" id="PTHR30024">
    <property type="entry name" value="ALIPHATIC SULFONATES-BINDING PROTEIN-RELATED"/>
    <property type="match status" value="1"/>
</dbReference>
<keyword evidence="3 4" id="KW-0732">Signal</keyword>
<evidence type="ECO:0000313" key="7">
    <source>
        <dbReference type="Proteomes" id="UP000435802"/>
    </source>
</evidence>
<comment type="subcellular location">
    <subcellularLocation>
        <location evidence="1">Periplasm</location>
    </subcellularLocation>
</comment>
<comment type="caution">
    <text evidence="6">The sequence shown here is derived from an EMBL/GenBank/DDBJ whole genome shotgun (WGS) entry which is preliminary data.</text>
</comment>
<dbReference type="SUPFAM" id="SSF53850">
    <property type="entry name" value="Periplasmic binding protein-like II"/>
    <property type="match status" value="1"/>
</dbReference>
<proteinExistence type="inferred from homology"/>
<sequence length="330" mass="34996">MTGKLAKIVLTTTTALGLCVAVAQAETLTIATFSDPTPMNAARAQKEFEKATGWTIDWRVFDSGTDVIAAMASGDVKVAELGSSPLAIAATQGVDLKMFMLSYAIGDSESLIARNGSGIETLADIKGKRVAVPVGSTAHFSLMGAIAHAGLQPTDVTVMTMKPDQIAAAWTQEAIDAAFIWPPAQTEILKTGKRIVSAKDTAEWGYPTFNAWTVDSAFLASHEKEIVAFAKAMDAANMAYLKDPAAWTPDNEQVKAIASVTGATAEQIPEILKGYNFIPLKDQVSDTWLGSAPKSLKATADFLKSVGRIDTVADDYSKFVTIAVAEEAQK</sequence>
<dbReference type="SMART" id="SM00062">
    <property type="entry name" value="PBPb"/>
    <property type="match status" value="1"/>
</dbReference>
<comment type="similarity">
    <text evidence="2">Belongs to the bacterial solute-binding protein SsuA/TauA family.</text>
</comment>
<evidence type="ECO:0000256" key="3">
    <source>
        <dbReference type="ARBA" id="ARBA00022729"/>
    </source>
</evidence>
<accession>A0A6N8SMW9</accession>
<name>A0A6N8SMW9_9HYPH</name>
<feature type="signal peptide" evidence="4">
    <location>
        <begin position="1"/>
        <end position="25"/>
    </location>
</feature>
<evidence type="ECO:0000313" key="6">
    <source>
        <dbReference type="EMBL" id="MXN48626.1"/>
    </source>
</evidence>
<dbReference type="InterPro" id="IPR015168">
    <property type="entry name" value="SsuA/THI5"/>
</dbReference>
<dbReference type="GO" id="GO:0042918">
    <property type="term" value="P:alkanesulfonate transmembrane transport"/>
    <property type="evidence" value="ECO:0007669"/>
    <property type="project" value="TreeGrafter"/>
</dbReference>
<evidence type="ECO:0000256" key="1">
    <source>
        <dbReference type="ARBA" id="ARBA00004418"/>
    </source>
</evidence>
<evidence type="ECO:0000256" key="4">
    <source>
        <dbReference type="SAM" id="SignalP"/>
    </source>
</evidence>
<dbReference type="Gene3D" id="3.40.190.10">
    <property type="entry name" value="Periplasmic binding protein-like II"/>
    <property type="match status" value="2"/>
</dbReference>
<dbReference type="Proteomes" id="UP000435802">
    <property type="component" value="Unassembled WGS sequence"/>
</dbReference>
<feature type="chain" id="PRO_5026697330" evidence="4">
    <location>
        <begin position="26"/>
        <end position="330"/>
    </location>
</feature>
<protein>
    <submittedName>
        <fullName evidence="6">Taurine ABC transporter substrate-binding protein</fullName>
    </submittedName>
</protein>
<dbReference type="AlphaFoldDB" id="A0A6N8SMW9"/>
<dbReference type="InterPro" id="IPR010068">
    <property type="entry name" value="Peri-bd_TauA"/>
</dbReference>
<feature type="domain" description="Solute-binding protein family 3/N-terminal" evidence="5">
    <location>
        <begin position="27"/>
        <end position="244"/>
    </location>
</feature>
<dbReference type="GO" id="GO:0042597">
    <property type="term" value="C:periplasmic space"/>
    <property type="evidence" value="ECO:0007669"/>
    <property type="project" value="UniProtKB-SubCell"/>
</dbReference>
<evidence type="ECO:0000259" key="5">
    <source>
        <dbReference type="SMART" id="SM00062"/>
    </source>
</evidence>